<dbReference type="NCBIfam" id="TIGR00445">
    <property type="entry name" value="mraY"/>
    <property type="match status" value="1"/>
</dbReference>
<evidence type="ECO:0000256" key="10">
    <source>
        <dbReference type="ARBA" id="ARBA00023306"/>
    </source>
</evidence>
<feature type="transmembrane region" description="Helical" evidence="12">
    <location>
        <begin position="179"/>
        <end position="200"/>
    </location>
</feature>
<protein>
    <recommendedName>
        <fullName evidence="12 13">Phospho-N-acetylmuramoyl-pentapeptide-transferase</fullName>
        <ecNumber evidence="12 13">2.7.8.13</ecNumber>
    </recommendedName>
    <alternativeName>
        <fullName evidence="12">UDP-MurNAc-pentapeptide phosphotransferase</fullName>
    </alternativeName>
</protein>
<keyword evidence="12" id="KW-0479">Metal-binding</keyword>
<organism evidence="14 15">
    <name type="scientific">Camelimonas abortus</name>
    <dbReference type="NCBI Taxonomy" id="1017184"/>
    <lineage>
        <taxon>Bacteria</taxon>
        <taxon>Pseudomonadati</taxon>
        <taxon>Pseudomonadota</taxon>
        <taxon>Alphaproteobacteria</taxon>
        <taxon>Hyphomicrobiales</taxon>
        <taxon>Chelatococcaceae</taxon>
        <taxon>Camelimonas</taxon>
    </lineage>
</organism>
<feature type="transmembrane region" description="Helical" evidence="12">
    <location>
        <begin position="270"/>
        <end position="289"/>
    </location>
</feature>
<dbReference type="InterPro" id="IPR000715">
    <property type="entry name" value="Glycosyl_transferase_4"/>
</dbReference>
<comment type="pathway">
    <text evidence="12">Cell wall biogenesis; peptidoglycan biosynthesis.</text>
</comment>
<sequence>MLYWLADLSSSFSALNVFRYITFRTGGAIFTGLFFVFMFGPAIIASLRIRQGKGQPIRADGPLSHLAKKGTPTMGGLMILSGLIVSTLLWANLANPYVWIVLLVTVGFGAIGFYDDYLKVTKQTHAGLSGKARLAIEFVIAMAACFAIVSVERSAGGGATAHMATSVAIPFFKDVMIDLGWFFLVFGALVVVAAGNAVNLTDGLDGLAIVPVMIAAAAFGLIVYLVGNAKFADYLQVIFVPGTGELAVICGALIGAGIGFLWFNAPPAQIFMGDTGSLALGGLLGAMAVAAKHEIVLAIIGGLFVLEALSVIIQVASFKLTGRRVFRMAPIHHHFEQLGWTEPQVVIRFWIVAVVLALVGLSTLKLR</sequence>
<dbReference type="Proteomes" id="UP001595536">
    <property type="component" value="Unassembled WGS sequence"/>
</dbReference>
<comment type="catalytic activity">
    <reaction evidence="12">
        <text>UDP-N-acetyl-alpha-D-muramoyl-L-alanyl-gamma-D-glutamyl-meso-2,6-diaminopimeloyl-D-alanyl-D-alanine + di-trans,octa-cis-undecaprenyl phosphate = di-trans,octa-cis-undecaprenyl diphospho-N-acetyl-alpha-D-muramoyl-L-alanyl-D-glutamyl-meso-2,6-diaminopimeloyl-D-alanyl-D-alanine + UMP</text>
        <dbReference type="Rhea" id="RHEA:28386"/>
        <dbReference type="ChEBI" id="CHEBI:57865"/>
        <dbReference type="ChEBI" id="CHEBI:60392"/>
        <dbReference type="ChEBI" id="CHEBI:61386"/>
        <dbReference type="ChEBI" id="CHEBI:61387"/>
        <dbReference type="EC" id="2.7.8.13"/>
    </reaction>
</comment>
<keyword evidence="4 12" id="KW-0808">Transferase</keyword>
<evidence type="ECO:0000256" key="2">
    <source>
        <dbReference type="ARBA" id="ARBA00005583"/>
    </source>
</evidence>
<evidence type="ECO:0000256" key="6">
    <source>
        <dbReference type="ARBA" id="ARBA00022960"/>
    </source>
</evidence>
<dbReference type="EMBL" id="JBHRUV010000036">
    <property type="protein sequence ID" value="MFC3266357.1"/>
    <property type="molecule type" value="Genomic_DNA"/>
</dbReference>
<feature type="transmembrane region" description="Helical" evidence="12">
    <location>
        <begin position="134"/>
        <end position="151"/>
    </location>
</feature>
<evidence type="ECO:0000256" key="11">
    <source>
        <dbReference type="ARBA" id="ARBA00023316"/>
    </source>
</evidence>
<dbReference type="HAMAP" id="MF_00038">
    <property type="entry name" value="MraY"/>
    <property type="match status" value="1"/>
</dbReference>
<feature type="transmembrane region" description="Helical" evidence="12">
    <location>
        <begin position="295"/>
        <end position="318"/>
    </location>
</feature>
<feature type="transmembrane region" description="Helical" evidence="12">
    <location>
        <begin position="97"/>
        <end position="114"/>
    </location>
</feature>
<dbReference type="PANTHER" id="PTHR22926">
    <property type="entry name" value="PHOSPHO-N-ACETYLMURAMOYL-PENTAPEPTIDE-TRANSFERASE"/>
    <property type="match status" value="1"/>
</dbReference>
<dbReference type="GO" id="GO:0016740">
    <property type="term" value="F:transferase activity"/>
    <property type="evidence" value="ECO:0007669"/>
    <property type="project" value="UniProtKB-KW"/>
</dbReference>
<feature type="transmembrane region" description="Helical" evidence="12">
    <location>
        <begin position="28"/>
        <end position="49"/>
    </location>
</feature>
<feature type="transmembrane region" description="Helical" evidence="12">
    <location>
        <begin position="345"/>
        <end position="364"/>
    </location>
</feature>
<evidence type="ECO:0000256" key="12">
    <source>
        <dbReference type="HAMAP-Rule" id="MF_00038"/>
    </source>
</evidence>
<dbReference type="PANTHER" id="PTHR22926:SF5">
    <property type="entry name" value="PHOSPHO-N-ACETYLMURAMOYL-PENTAPEPTIDE-TRANSFERASE HOMOLOG"/>
    <property type="match status" value="1"/>
</dbReference>
<evidence type="ECO:0000256" key="3">
    <source>
        <dbReference type="ARBA" id="ARBA00022618"/>
    </source>
</evidence>
<dbReference type="CDD" id="cd06852">
    <property type="entry name" value="GT_MraY"/>
    <property type="match status" value="1"/>
</dbReference>
<comment type="cofactor">
    <cofactor evidence="12">
        <name>Mg(2+)</name>
        <dbReference type="ChEBI" id="CHEBI:18420"/>
    </cofactor>
</comment>
<evidence type="ECO:0000256" key="13">
    <source>
        <dbReference type="NCBIfam" id="TIGR00445"/>
    </source>
</evidence>
<keyword evidence="9 12" id="KW-0472">Membrane</keyword>
<dbReference type="RefSeq" id="WP_376831156.1">
    <property type="nucleotide sequence ID" value="NZ_JBHLWR010000006.1"/>
</dbReference>
<keyword evidence="5 12" id="KW-0812">Transmembrane</keyword>
<evidence type="ECO:0000256" key="4">
    <source>
        <dbReference type="ARBA" id="ARBA00022679"/>
    </source>
</evidence>
<feature type="transmembrane region" description="Helical" evidence="12">
    <location>
        <begin position="70"/>
        <end position="91"/>
    </location>
</feature>
<proteinExistence type="inferred from homology"/>
<comment type="subcellular location">
    <subcellularLocation>
        <location evidence="12">Cell membrane</location>
        <topology evidence="12">Multi-pass membrane protein</topology>
    </subcellularLocation>
    <subcellularLocation>
        <location evidence="1">Membrane</location>
        <topology evidence="1">Multi-pass membrane protein</topology>
    </subcellularLocation>
</comment>
<comment type="function">
    <text evidence="12">Catalyzes the initial step of the lipid cycle reactions in the biosynthesis of the cell wall peptidoglycan: transfers peptidoglycan precursor phospho-MurNAc-pentapeptide from UDP-MurNAc-pentapeptide onto the lipid carrier undecaprenyl phosphate, yielding undecaprenyl-pyrophosphoryl-MurNAc-pentapeptide, known as lipid I.</text>
</comment>
<comment type="caution">
    <text evidence="14">The sequence shown here is derived from an EMBL/GenBank/DDBJ whole genome shotgun (WGS) entry which is preliminary data.</text>
</comment>
<dbReference type="PROSITE" id="PS01347">
    <property type="entry name" value="MRAY_1"/>
    <property type="match status" value="1"/>
</dbReference>
<evidence type="ECO:0000313" key="15">
    <source>
        <dbReference type="Proteomes" id="UP001595536"/>
    </source>
</evidence>
<accession>A0ABV7LEK5</accession>
<feature type="transmembrane region" description="Helical" evidence="12">
    <location>
        <begin position="207"/>
        <end position="226"/>
    </location>
</feature>
<dbReference type="Pfam" id="PF00953">
    <property type="entry name" value="Glycos_transf_4"/>
    <property type="match status" value="1"/>
</dbReference>
<keyword evidence="7 12" id="KW-0573">Peptidoglycan synthesis</keyword>
<evidence type="ECO:0000256" key="7">
    <source>
        <dbReference type="ARBA" id="ARBA00022984"/>
    </source>
</evidence>
<evidence type="ECO:0000313" key="14">
    <source>
        <dbReference type="EMBL" id="MFC3266357.1"/>
    </source>
</evidence>
<dbReference type="InterPro" id="IPR018480">
    <property type="entry name" value="PNAcMuramoyl-5peptid_Trfase_CS"/>
</dbReference>
<keyword evidence="8 12" id="KW-1133">Transmembrane helix</keyword>
<keyword evidence="11 12" id="KW-0961">Cell wall biogenesis/degradation</keyword>
<keyword evidence="10 12" id="KW-0131">Cell cycle</keyword>
<dbReference type="Pfam" id="PF10555">
    <property type="entry name" value="MraY_sig1"/>
    <property type="match status" value="1"/>
</dbReference>
<keyword evidence="3 12" id="KW-0132">Cell division</keyword>
<evidence type="ECO:0000256" key="8">
    <source>
        <dbReference type="ARBA" id="ARBA00022989"/>
    </source>
</evidence>
<evidence type="ECO:0000256" key="1">
    <source>
        <dbReference type="ARBA" id="ARBA00004141"/>
    </source>
</evidence>
<keyword evidence="12" id="KW-1003">Cell membrane</keyword>
<keyword evidence="6 12" id="KW-0133">Cell shape</keyword>
<keyword evidence="15" id="KW-1185">Reference proteome</keyword>
<reference evidence="15" key="1">
    <citation type="journal article" date="2019" name="Int. J. Syst. Evol. Microbiol.">
        <title>The Global Catalogue of Microorganisms (GCM) 10K type strain sequencing project: providing services to taxonomists for standard genome sequencing and annotation.</title>
        <authorList>
            <consortium name="The Broad Institute Genomics Platform"/>
            <consortium name="The Broad Institute Genome Sequencing Center for Infectious Disease"/>
            <person name="Wu L."/>
            <person name="Ma J."/>
        </authorList>
    </citation>
    <scope>NUCLEOTIDE SEQUENCE [LARGE SCALE GENOMIC DNA]</scope>
    <source>
        <strain evidence="15">CCM 7941</strain>
    </source>
</reference>
<feature type="transmembrane region" description="Helical" evidence="12">
    <location>
        <begin position="246"/>
        <end position="263"/>
    </location>
</feature>
<dbReference type="PROSITE" id="PS01348">
    <property type="entry name" value="MRAY_2"/>
    <property type="match status" value="1"/>
</dbReference>
<dbReference type="EC" id="2.7.8.13" evidence="12 13"/>
<evidence type="ECO:0000256" key="5">
    <source>
        <dbReference type="ARBA" id="ARBA00022692"/>
    </source>
</evidence>
<name>A0ABV7LEK5_9HYPH</name>
<gene>
    <name evidence="12 14" type="primary">mraY</name>
    <name evidence="14" type="ORF">ACFOEX_08335</name>
</gene>
<evidence type="ECO:0000256" key="9">
    <source>
        <dbReference type="ARBA" id="ARBA00023136"/>
    </source>
</evidence>
<comment type="similarity">
    <text evidence="2 12">Belongs to the glycosyltransferase 4 family. MraY subfamily.</text>
</comment>
<dbReference type="InterPro" id="IPR003524">
    <property type="entry name" value="PNAcMuramoyl-5peptid_Trfase"/>
</dbReference>
<keyword evidence="12" id="KW-0460">Magnesium</keyword>